<organism evidence="5">
    <name type="scientific">Hydra vulgaris</name>
    <name type="common">Hydra</name>
    <name type="synonym">Hydra attenuata</name>
    <dbReference type="NCBI Taxonomy" id="6087"/>
    <lineage>
        <taxon>Eukaryota</taxon>
        <taxon>Metazoa</taxon>
        <taxon>Cnidaria</taxon>
        <taxon>Hydrozoa</taxon>
        <taxon>Hydroidolina</taxon>
        <taxon>Anthoathecata</taxon>
        <taxon>Aplanulata</taxon>
        <taxon>Hydridae</taxon>
        <taxon>Hydra</taxon>
    </lineage>
</organism>
<feature type="binding site" evidence="1">
    <location>
        <position position="182"/>
    </location>
    <ligand>
        <name>Zn(2+)</name>
        <dbReference type="ChEBI" id="CHEBI:29105"/>
        <note>catalytic</note>
    </ligand>
</feature>
<dbReference type="PRINTS" id="PR00020">
    <property type="entry name" value="MAMDOMAIN"/>
</dbReference>
<dbReference type="GO" id="GO:0006508">
    <property type="term" value="P:proteolysis"/>
    <property type="evidence" value="ECO:0007669"/>
    <property type="project" value="UniProtKB-KW"/>
</dbReference>
<evidence type="ECO:0000259" key="4">
    <source>
        <dbReference type="PROSITE" id="PS51864"/>
    </source>
</evidence>
<comment type="cofactor">
    <cofactor evidence="1 2">
        <name>Zn(2+)</name>
        <dbReference type="ChEBI" id="CHEBI:29105"/>
    </cofactor>
    <text evidence="1 2">Binds 1 zinc ion per subunit.</text>
</comment>
<dbReference type="Pfam" id="PF00629">
    <property type="entry name" value="MAM"/>
    <property type="match status" value="1"/>
</dbReference>
<dbReference type="InterPro" id="IPR000998">
    <property type="entry name" value="MAM_dom"/>
</dbReference>
<evidence type="ECO:0000259" key="3">
    <source>
        <dbReference type="PROSITE" id="PS50060"/>
    </source>
</evidence>
<dbReference type="PROSITE" id="PS50060">
    <property type="entry name" value="MAM_2"/>
    <property type="match status" value="1"/>
</dbReference>
<dbReference type="SMART" id="SM00235">
    <property type="entry name" value="ZnMc"/>
    <property type="match status" value="1"/>
</dbReference>
<keyword evidence="1 2" id="KW-0645">Protease</keyword>
<dbReference type="Pfam" id="PF01400">
    <property type="entry name" value="Astacin"/>
    <property type="match status" value="1"/>
</dbReference>
<dbReference type="GO" id="GO:0008270">
    <property type="term" value="F:zinc ion binding"/>
    <property type="evidence" value="ECO:0007669"/>
    <property type="project" value="UniProtKB-UniRule"/>
</dbReference>
<sequence length="532" mass="60865">KKTLHLNNQEKKIVAQILFKKNLEMTKLVLFLLSIALCHSFPEEENNDPEGVLFGGDILLTPEQKSIIEVSGDISQAGLLKALRQKRAALSNSSILWLPNNKVVPWSITKQLENTAEATFGLMAAFREWEERSCLTFKRRTDEKDYIEFFQGSGCWSYLGRVGGLQNISLDDGCWGKGTIVHEIGHAMGFGHEQNRPDRDQYITIRWENIPESKKHNFRLYSNSLVDSLNSPYDYRSYMQYSKTAFGINDSVTLDPKLPGIFQLGQRVGFTEHDQYQAMQLYRCQGKTTRPTTFFPRYDLKGDYTCDFETDLCGFTHDKTATFEWAQIYGETPSRGTGPDSDHTTGRLGTYVYIEASYPQKKNDKARLKTKWFEKPLSAQCFSVFYNMFSRNASMVGEFNIYIDDTVTIKNIFSQSKSEPNNDWKNLLINIKPEGPYQVIFEGIIGNGWQGDIAIDDISISAGNCPTNIEISDNFSNDSNSCEDINDREAEYCRQWEQAGYCVSEEKTLKLYCRKSVIFAKCLGFKKAYWLC</sequence>
<accession>T2MD62</accession>
<dbReference type="CDD" id="cd04280">
    <property type="entry name" value="ZnMc_astacin_like"/>
    <property type="match status" value="1"/>
</dbReference>
<feature type="non-terminal residue" evidence="5">
    <location>
        <position position="532"/>
    </location>
</feature>
<dbReference type="InterPro" id="IPR024079">
    <property type="entry name" value="MetalloPept_cat_dom_sf"/>
</dbReference>
<dbReference type="PANTHER" id="PTHR10127">
    <property type="entry name" value="DISCOIDIN, CUB, EGF, LAMININ , AND ZINC METALLOPROTEASE DOMAIN CONTAINING"/>
    <property type="match status" value="1"/>
</dbReference>
<dbReference type="InterPro" id="IPR001506">
    <property type="entry name" value="Peptidase_M12A"/>
</dbReference>
<dbReference type="EMBL" id="HAAD01003633">
    <property type="protein sequence ID" value="CDG69865.1"/>
    <property type="molecule type" value="mRNA"/>
</dbReference>
<dbReference type="CDD" id="cd06263">
    <property type="entry name" value="MAM"/>
    <property type="match status" value="1"/>
</dbReference>
<dbReference type="InterPro" id="IPR013320">
    <property type="entry name" value="ConA-like_dom_sf"/>
</dbReference>
<keyword evidence="1 2" id="KW-0378">Hydrolase</keyword>
<feature type="binding site" evidence="1">
    <location>
        <position position="186"/>
    </location>
    <ligand>
        <name>Zn(2+)</name>
        <dbReference type="ChEBI" id="CHEBI:29105"/>
        <note>catalytic</note>
    </ligand>
</feature>
<dbReference type="PANTHER" id="PTHR10127:SF873">
    <property type="entry name" value="METALLOENDOPEPTIDASE"/>
    <property type="match status" value="1"/>
</dbReference>
<dbReference type="GO" id="GO:0016020">
    <property type="term" value="C:membrane"/>
    <property type="evidence" value="ECO:0007669"/>
    <property type="project" value="InterPro"/>
</dbReference>
<dbReference type="SMART" id="SM00137">
    <property type="entry name" value="MAM"/>
    <property type="match status" value="1"/>
</dbReference>
<feature type="domain" description="MAM" evidence="3">
    <location>
        <begin position="304"/>
        <end position="467"/>
    </location>
</feature>
<keyword evidence="1 2" id="KW-0862">Zinc</keyword>
<dbReference type="SUPFAM" id="SSF55486">
    <property type="entry name" value="Metalloproteases ('zincins'), catalytic domain"/>
    <property type="match status" value="1"/>
</dbReference>
<dbReference type="OrthoDB" id="6019999at2759"/>
<evidence type="ECO:0000256" key="1">
    <source>
        <dbReference type="PROSITE-ProRule" id="PRU01211"/>
    </source>
</evidence>
<dbReference type="GO" id="GO:0004222">
    <property type="term" value="F:metalloendopeptidase activity"/>
    <property type="evidence" value="ECO:0007669"/>
    <property type="project" value="UniProtKB-UniRule"/>
</dbReference>
<protein>
    <recommendedName>
        <fullName evidence="2">Metalloendopeptidase</fullName>
        <ecNumber evidence="2">3.4.24.-</ecNumber>
    </recommendedName>
</protein>
<dbReference type="InterPro" id="IPR006026">
    <property type="entry name" value="Peptidase_Metallo"/>
</dbReference>
<dbReference type="Gene3D" id="2.60.120.200">
    <property type="match status" value="1"/>
</dbReference>
<feature type="active site" evidence="1">
    <location>
        <position position="183"/>
    </location>
</feature>
<dbReference type="InterPro" id="IPR034035">
    <property type="entry name" value="Astacin-like_dom"/>
</dbReference>
<gene>
    <name evidence="5" type="primary">MEP1B</name>
</gene>
<reference evidence="5" key="1">
    <citation type="journal article" date="2013" name="Genome Biol. Evol.">
        <title>Punctuated emergences of genetic and phenotypic innovations in eumetazoan, bilaterian, euteleostome, and hominidae ancestors.</title>
        <authorList>
            <person name="Wenger Y."/>
            <person name="Galliot B."/>
        </authorList>
    </citation>
    <scope>NUCLEOTIDE SEQUENCE</scope>
    <source>
        <tissue evidence="5">Whole animals</tissue>
    </source>
</reference>
<proteinExistence type="evidence at transcript level"/>
<dbReference type="Gene3D" id="3.40.390.10">
    <property type="entry name" value="Collagenase (Catalytic Domain)"/>
    <property type="match status" value="1"/>
</dbReference>
<name>T2MD62_HYDVU</name>
<evidence type="ECO:0000256" key="2">
    <source>
        <dbReference type="RuleBase" id="RU361183"/>
    </source>
</evidence>
<feature type="non-terminal residue" evidence="5">
    <location>
        <position position="1"/>
    </location>
</feature>
<feature type="domain" description="Peptidase M12A" evidence="4">
    <location>
        <begin position="88"/>
        <end position="285"/>
    </location>
</feature>
<dbReference type="PRINTS" id="PR00480">
    <property type="entry name" value="ASTACIN"/>
</dbReference>
<dbReference type="AlphaFoldDB" id="T2MD62"/>
<dbReference type="EC" id="3.4.24.-" evidence="2"/>
<dbReference type="SUPFAM" id="SSF49899">
    <property type="entry name" value="Concanavalin A-like lectins/glucanases"/>
    <property type="match status" value="1"/>
</dbReference>
<keyword evidence="1 2" id="KW-0479">Metal-binding</keyword>
<dbReference type="PROSITE" id="PS51864">
    <property type="entry name" value="ASTACIN"/>
    <property type="match status" value="1"/>
</dbReference>
<feature type="binding site" evidence="1">
    <location>
        <position position="192"/>
    </location>
    <ligand>
        <name>Zn(2+)</name>
        <dbReference type="ChEBI" id="CHEBI:29105"/>
        <note>catalytic</note>
    </ligand>
</feature>
<keyword evidence="1 2" id="KW-0482">Metalloprotease</keyword>
<comment type="caution">
    <text evidence="1">Lacks conserved residue(s) required for the propagation of feature annotation.</text>
</comment>
<evidence type="ECO:0000313" key="5">
    <source>
        <dbReference type="EMBL" id="CDG69865.1"/>
    </source>
</evidence>